<organism evidence="2 3">
    <name type="scientific">Phyllosticta capitalensis</name>
    <dbReference type="NCBI Taxonomy" id="121624"/>
    <lineage>
        <taxon>Eukaryota</taxon>
        <taxon>Fungi</taxon>
        <taxon>Dikarya</taxon>
        <taxon>Ascomycota</taxon>
        <taxon>Pezizomycotina</taxon>
        <taxon>Dothideomycetes</taxon>
        <taxon>Dothideomycetes incertae sedis</taxon>
        <taxon>Botryosphaeriales</taxon>
        <taxon>Phyllostictaceae</taxon>
        <taxon>Phyllosticta</taxon>
    </lineage>
</organism>
<dbReference type="PANTHER" id="PTHR33112">
    <property type="entry name" value="DOMAIN PROTEIN, PUTATIVE-RELATED"/>
    <property type="match status" value="1"/>
</dbReference>
<reference evidence="2 3" key="1">
    <citation type="submission" date="2024-04" db="EMBL/GenBank/DDBJ databases">
        <title>Phyllosticta paracitricarpa is synonymous to the EU quarantine fungus P. citricarpa based on phylogenomic analyses.</title>
        <authorList>
            <consortium name="Lawrence Berkeley National Laboratory"/>
            <person name="Van Ingen-Buijs V.A."/>
            <person name="Van Westerhoven A.C."/>
            <person name="Haridas S."/>
            <person name="Skiadas P."/>
            <person name="Martin F."/>
            <person name="Groenewald J.Z."/>
            <person name="Crous P.W."/>
            <person name="Seidl M.F."/>
        </authorList>
    </citation>
    <scope>NUCLEOTIDE SEQUENCE [LARGE SCALE GENOMIC DNA]</scope>
    <source>
        <strain evidence="2 3">CBS 123374</strain>
    </source>
</reference>
<keyword evidence="3" id="KW-1185">Reference proteome</keyword>
<feature type="domain" description="Heterokaryon incompatibility" evidence="1">
    <location>
        <begin position="162"/>
        <end position="309"/>
    </location>
</feature>
<evidence type="ECO:0000313" key="3">
    <source>
        <dbReference type="Proteomes" id="UP001492380"/>
    </source>
</evidence>
<sequence length="685" mass="77769">MEQEPSNVQGEFRLIAHAEACNFQLPDGVQAHDLKITHFHFTHPSIIFDPSTKNDYHGPAFPWDFKEVASKRARIIARFQVKAASNRTLATETREQAVINGVGGRIVKEQVDASLPKEWFHLCESSHGMACKDSPPARKTGPSLVIDVTKSCIVATPANCRYVALSYVWGTAPVFRHLKANSQKIRQPGSLDKAQLPATIRDSMLLVREMGERYLWVDSICIIQDDFGNQQAEIMRMGSIYSMAIFTVIVAFGDGANSGLPGVRPGTRKRVQQTLRIGDKELLTVIDNEGANEGVEDSIWSTRAWTFQERLLSKRVLVFTKTQVYWSCRSTFYSEEFAAEKLKNVRLHHFSVGQARLDQDLPEQPLSADEFVAVYDRLVTAYRQRRLTYQSDILNAFTGVSEILSIHQKTDYIWGLPRKYFSYGLSWHFIGYHKRHDEKVSIVIEQGKEPSETPVPTWSWAAWSGEKNLPWLAIGSWDLKQGNIRIDIVAEINLHIVDNKGHLVKIEQQLPEIRGDSKSKRLLEAWRCADGPMKAPEKCVSNLKIGQLHCWTSVASLRVIRQELEEPQPSYCSVYPPEDDPHLFEGIGSTPKMIMGLTAHIKGEKPELHSKIWSLMTAKYRDGADMISLDFVVVAKRQTLENEAANLMTLVVEWKEGVAYRLGIAWIPEQAWIKLKREWKYVVLG</sequence>
<dbReference type="Pfam" id="PF06985">
    <property type="entry name" value="HET"/>
    <property type="match status" value="1"/>
</dbReference>
<evidence type="ECO:0000313" key="2">
    <source>
        <dbReference type="EMBL" id="KAK8235646.1"/>
    </source>
</evidence>
<comment type="caution">
    <text evidence="2">The sequence shown here is derived from an EMBL/GenBank/DDBJ whole genome shotgun (WGS) entry which is preliminary data.</text>
</comment>
<dbReference type="Proteomes" id="UP001492380">
    <property type="component" value="Unassembled WGS sequence"/>
</dbReference>
<dbReference type="PANTHER" id="PTHR33112:SF12">
    <property type="entry name" value="HETEROKARYON INCOMPATIBILITY DOMAIN-CONTAINING PROTEIN"/>
    <property type="match status" value="1"/>
</dbReference>
<evidence type="ECO:0000259" key="1">
    <source>
        <dbReference type="Pfam" id="PF06985"/>
    </source>
</evidence>
<gene>
    <name evidence="2" type="ORF">HDK90DRAFT_465983</name>
</gene>
<dbReference type="EMBL" id="JBBWRZ010000005">
    <property type="protein sequence ID" value="KAK8235646.1"/>
    <property type="molecule type" value="Genomic_DNA"/>
</dbReference>
<proteinExistence type="predicted"/>
<protein>
    <submittedName>
        <fullName evidence="2">Heterokaryon incompatibility protein-domain-containing protein</fullName>
    </submittedName>
</protein>
<accession>A0ABR1YQY8</accession>
<dbReference type="InterPro" id="IPR010730">
    <property type="entry name" value="HET"/>
</dbReference>
<name>A0ABR1YQY8_9PEZI</name>